<evidence type="ECO:0000313" key="7">
    <source>
        <dbReference type="EMBL" id="CNI37532.1"/>
    </source>
</evidence>
<dbReference type="SUPFAM" id="SSF54427">
    <property type="entry name" value="NTF2-like"/>
    <property type="match status" value="1"/>
</dbReference>
<dbReference type="GO" id="GO:0016020">
    <property type="term" value="C:membrane"/>
    <property type="evidence" value="ECO:0007669"/>
    <property type="project" value="UniProtKB-SubCell"/>
</dbReference>
<evidence type="ECO:0000256" key="3">
    <source>
        <dbReference type="ARBA" id="ARBA00022989"/>
    </source>
</evidence>
<keyword evidence="3 5" id="KW-1133">Transmembrane helix</keyword>
<evidence type="ECO:0000256" key="1">
    <source>
        <dbReference type="ARBA" id="ARBA00004167"/>
    </source>
</evidence>
<dbReference type="PIRSF" id="PIRSF003299">
    <property type="entry name" value="VirB8_PtlE"/>
    <property type="match status" value="1"/>
</dbReference>
<proteinExistence type="predicted"/>
<dbReference type="Proteomes" id="UP000041882">
    <property type="component" value="Unassembled WGS sequence"/>
</dbReference>
<evidence type="ECO:0000259" key="6">
    <source>
        <dbReference type="Pfam" id="PF04335"/>
    </source>
</evidence>
<dbReference type="CDD" id="cd16424">
    <property type="entry name" value="VirB8"/>
    <property type="match status" value="1"/>
</dbReference>
<dbReference type="InterPro" id="IPR007430">
    <property type="entry name" value="VirB8"/>
</dbReference>
<dbReference type="EMBL" id="CQAW01000029">
    <property type="protein sequence ID" value="CNI37532.1"/>
    <property type="molecule type" value="Genomic_DNA"/>
</dbReference>
<reference evidence="8" key="1">
    <citation type="submission" date="2015-03" db="EMBL/GenBank/DDBJ databases">
        <authorList>
            <consortium name="Pathogen Informatics"/>
            <person name="Murphy D."/>
        </authorList>
    </citation>
    <scope>NUCLEOTIDE SEQUENCE [LARGE SCALE GENOMIC DNA]</scope>
    <source>
        <strain evidence="8">IP6945</strain>
    </source>
</reference>
<organism evidence="7 8">
    <name type="scientific">Yersinia thracica</name>
    <dbReference type="NCBI Taxonomy" id="2890319"/>
    <lineage>
        <taxon>Bacteria</taxon>
        <taxon>Pseudomonadati</taxon>
        <taxon>Pseudomonadota</taxon>
        <taxon>Gammaproteobacteria</taxon>
        <taxon>Enterobacterales</taxon>
        <taxon>Yersiniaceae</taxon>
        <taxon>Yersinia</taxon>
    </lineage>
</organism>
<comment type="subcellular location">
    <subcellularLocation>
        <location evidence="1">Membrane</location>
        <topology evidence="1">Single-pass membrane protein</topology>
    </subcellularLocation>
</comment>
<evidence type="ECO:0000256" key="2">
    <source>
        <dbReference type="ARBA" id="ARBA00022692"/>
    </source>
</evidence>
<dbReference type="Gene3D" id="3.10.450.230">
    <property type="entry name" value="VirB8 protein"/>
    <property type="match status" value="1"/>
</dbReference>
<evidence type="ECO:0000313" key="8">
    <source>
        <dbReference type="Proteomes" id="UP000041882"/>
    </source>
</evidence>
<dbReference type="InterPro" id="IPR026264">
    <property type="entry name" value="VirB8/PtlE"/>
</dbReference>
<keyword evidence="4 5" id="KW-0472">Membrane</keyword>
<dbReference type="GO" id="GO:0030255">
    <property type="term" value="P:protein secretion by the type IV secretion system"/>
    <property type="evidence" value="ECO:0007669"/>
    <property type="project" value="InterPro"/>
</dbReference>
<dbReference type="InterPro" id="IPR032710">
    <property type="entry name" value="NTF2-like_dom_sf"/>
</dbReference>
<dbReference type="AlphaFoldDB" id="A0A0T9R060"/>
<gene>
    <name evidence="7" type="primary">triG</name>
    <name evidence="7" type="ORF">ERS008472_03981</name>
</gene>
<feature type="transmembrane region" description="Helical" evidence="5">
    <location>
        <begin position="12"/>
        <end position="34"/>
    </location>
</feature>
<dbReference type="Pfam" id="PF04335">
    <property type="entry name" value="VirB8"/>
    <property type="match status" value="1"/>
</dbReference>
<accession>A0A0T9R060</accession>
<keyword evidence="2 5" id="KW-0812">Transmembrane</keyword>
<evidence type="ECO:0000256" key="5">
    <source>
        <dbReference type="SAM" id="Phobius"/>
    </source>
</evidence>
<name>A0A0T9R060_9GAMM</name>
<evidence type="ECO:0000256" key="4">
    <source>
        <dbReference type="ARBA" id="ARBA00023136"/>
    </source>
</evidence>
<protein>
    <submittedName>
        <fullName evidence="7">TriG protein</fullName>
    </submittedName>
</protein>
<feature type="domain" description="Bacterial virulence protein VirB8" evidence="6">
    <location>
        <begin position="3"/>
        <end position="206"/>
    </location>
</feature>
<sequence>MLTRDARDKKVGFFIGGVGLLIGVLGLTAVLLLLPLKHTELELYTVDNTTGRVEKVTHVKEEDVFSQVAMAKAFAANYVKLRESYNYFSLQRDYDTVPLFGSDEVNADYLAFFNSKNSPDTVYQKAAYVVEVEIISNVVSEATAPDKLAQIRFKKTTRRVADGSKKIEFWNARVTFRYVPDKALTEAQREANPLGFTVTSYQRDKEIRGE</sequence>
<keyword evidence="8" id="KW-1185">Reference proteome</keyword>